<dbReference type="Gene3D" id="3.40.710.10">
    <property type="entry name" value="DD-peptidase/beta-lactamase superfamily"/>
    <property type="match status" value="1"/>
</dbReference>
<evidence type="ECO:0000256" key="6">
    <source>
        <dbReference type="ARBA" id="ARBA00022670"/>
    </source>
</evidence>
<evidence type="ECO:0000313" key="18">
    <source>
        <dbReference type="Proteomes" id="UP000005695"/>
    </source>
</evidence>
<dbReference type="GO" id="GO:0071972">
    <property type="term" value="F:peptidoglycan L,D-transpeptidase activity"/>
    <property type="evidence" value="ECO:0007669"/>
    <property type="project" value="TreeGrafter"/>
</dbReference>
<keyword evidence="10" id="KW-0573">Peptidoglycan synthesis</keyword>
<dbReference type="RefSeq" id="WP_006003206.1">
    <property type="nucleotide sequence ID" value="NZ_AAEW02000040.1"/>
</dbReference>
<name>Q1JVG5_DESA6</name>
<keyword evidence="9" id="KW-0133">Cell shape</keyword>
<keyword evidence="8" id="KW-0378">Hydrolase</keyword>
<evidence type="ECO:0000256" key="1">
    <source>
        <dbReference type="ARBA" id="ARBA00004167"/>
    </source>
</evidence>
<dbReference type="GO" id="GO:0006508">
    <property type="term" value="P:proteolysis"/>
    <property type="evidence" value="ECO:0007669"/>
    <property type="project" value="UniProtKB-KW"/>
</dbReference>
<evidence type="ECO:0000256" key="11">
    <source>
        <dbReference type="ARBA" id="ARBA00022989"/>
    </source>
</evidence>
<gene>
    <name evidence="17" type="ORF">Dace_0069</name>
</gene>
<dbReference type="InterPro" id="IPR036138">
    <property type="entry name" value="PBP_dimer_sf"/>
</dbReference>
<keyword evidence="6" id="KW-0645">Protease</keyword>
<evidence type="ECO:0000256" key="8">
    <source>
        <dbReference type="ARBA" id="ARBA00022801"/>
    </source>
</evidence>
<dbReference type="GO" id="GO:0071555">
    <property type="term" value="P:cell wall organization"/>
    <property type="evidence" value="ECO:0007669"/>
    <property type="project" value="UniProtKB-KW"/>
</dbReference>
<dbReference type="Pfam" id="PF03717">
    <property type="entry name" value="PBP_dimer"/>
    <property type="match status" value="1"/>
</dbReference>
<dbReference type="GO" id="GO:0008658">
    <property type="term" value="F:penicillin binding"/>
    <property type="evidence" value="ECO:0007669"/>
    <property type="project" value="InterPro"/>
</dbReference>
<feature type="transmembrane region" description="Helical" evidence="14">
    <location>
        <begin position="20"/>
        <end position="38"/>
    </location>
</feature>
<dbReference type="GO" id="GO:0005886">
    <property type="term" value="C:plasma membrane"/>
    <property type="evidence" value="ECO:0007669"/>
    <property type="project" value="UniProtKB-SubCell"/>
</dbReference>
<dbReference type="EC" id="2.4.1.129" evidence="17"/>
<sequence>MALNSPKPDDIRRKRRFELLMLAAIFFFALLAMRLWYLQIISGERYQLLSQKNRTRYIPIAAPRGTIYDRNGQLLVDNRPSFTVSVLRQEVTDKEQLLKNLAGYLHSDWLELAKVWDKKRYYPRYRPIPLKSDIDRDTLEQLAEHSVELPGMLIEVQPMRAYPYREVAAHLFGHIGAITEKELASREFQGYRAGEFIGKSGLEKHLETYLKGQAGERLLEVDVKGKELRQLQVEDPLPGKSVYLTLDRDLQLATEEAFDEQAGAAVVLDVNSGDILAMVSRPAFDPALFARGISQEEWQALVKNPDHPLQAKAISGQYPPGSTYKMVTALAALRAGVVTPDELIDCKGRITLGSRDFRCWKKTGHGPTNLNKALRESCDVWFYEISLRLGIERMSTMARELGLGRSFDLPLDNEKAGLIPDKTWKRNRYGASWYKGETVIAAIGQGYVLATPLQLAVMTATIANGGTLYQPQLVRRIADYSGRTLKENEPVVLHQAGIKNKTLKPVKKGMEQVVNHPRGTGKSSWLADVTIAAKTGTAQVVKIQEDPESGEKQSPEEVAYRLRDHALFVAYAPAEDPQIAIAVIVEHGQHGGSAAGPIARKILENYFKISPGPEKSAAEE</sequence>
<keyword evidence="17" id="KW-0328">Glycosyltransferase</keyword>
<evidence type="ECO:0000256" key="3">
    <source>
        <dbReference type="ARBA" id="ARBA00022475"/>
    </source>
</evidence>
<dbReference type="InterPro" id="IPR001460">
    <property type="entry name" value="PCN-bd_Tpept"/>
</dbReference>
<comment type="subcellular location">
    <subcellularLocation>
        <location evidence="2">Cell membrane</location>
    </subcellularLocation>
    <subcellularLocation>
        <location evidence="1">Membrane</location>
        <topology evidence="1">Single-pass membrane protein</topology>
    </subcellularLocation>
</comment>
<dbReference type="OrthoDB" id="9766847at2"/>
<dbReference type="SUPFAM" id="SSF56601">
    <property type="entry name" value="beta-lactamase/transpeptidase-like"/>
    <property type="match status" value="1"/>
</dbReference>
<dbReference type="GO" id="GO:0009252">
    <property type="term" value="P:peptidoglycan biosynthetic process"/>
    <property type="evidence" value="ECO:0007669"/>
    <property type="project" value="UniProtKB-KW"/>
</dbReference>
<dbReference type="PANTHER" id="PTHR30627">
    <property type="entry name" value="PEPTIDOGLYCAN D,D-TRANSPEPTIDASE"/>
    <property type="match status" value="1"/>
</dbReference>
<evidence type="ECO:0000256" key="12">
    <source>
        <dbReference type="ARBA" id="ARBA00023136"/>
    </source>
</evidence>
<evidence type="ECO:0000256" key="5">
    <source>
        <dbReference type="ARBA" id="ARBA00022645"/>
    </source>
</evidence>
<reference evidence="17" key="1">
    <citation type="submission" date="2006-05" db="EMBL/GenBank/DDBJ databases">
        <title>Annotation of the draft genome assembly of Desulfuromonas acetoxidans DSM 684.</title>
        <authorList>
            <consortium name="US DOE Joint Genome Institute (JGI-ORNL)"/>
            <person name="Larimer F."/>
            <person name="Land M."/>
            <person name="Hauser L."/>
        </authorList>
    </citation>
    <scope>NUCLEOTIDE SEQUENCE [LARGE SCALE GENOMIC DNA]</scope>
    <source>
        <strain evidence="17">DSM 684</strain>
    </source>
</reference>
<keyword evidence="13" id="KW-0961">Cell wall biogenesis/degradation</keyword>
<dbReference type="PANTHER" id="PTHR30627:SF2">
    <property type="entry name" value="PEPTIDOGLYCAN D,D-TRANSPEPTIDASE MRDA"/>
    <property type="match status" value="1"/>
</dbReference>
<dbReference type="GO" id="GO:0008360">
    <property type="term" value="P:regulation of cell shape"/>
    <property type="evidence" value="ECO:0007669"/>
    <property type="project" value="UniProtKB-KW"/>
</dbReference>
<keyword evidence="7 14" id="KW-0812">Transmembrane</keyword>
<dbReference type="EMBL" id="AAEW02000040">
    <property type="protein sequence ID" value="EAT14232.1"/>
    <property type="molecule type" value="Genomic_DNA"/>
</dbReference>
<feature type="domain" description="Penicillin-binding protein dimerisation" evidence="16">
    <location>
        <begin position="60"/>
        <end position="231"/>
    </location>
</feature>
<proteinExistence type="predicted"/>
<evidence type="ECO:0000259" key="15">
    <source>
        <dbReference type="Pfam" id="PF00905"/>
    </source>
</evidence>
<feature type="domain" description="Penicillin-binding protein transpeptidase" evidence="15">
    <location>
        <begin position="263"/>
        <end position="604"/>
    </location>
</feature>
<keyword evidence="17" id="KW-0808">Transferase</keyword>
<keyword evidence="4" id="KW-0997">Cell inner membrane</keyword>
<dbReference type="GO" id="GO:0009002">
    <property type="term" value="F:serine-type D-Ala-D-Ala carboxypeptidase activity"/>
    <property type="evidence" value="ECO:0007669"/>
    <property type="project" value="InterPro"/>
</dbReference>
<dbReference type="Pfam" id="PF00905">
    <property type="entry name" value="Transpeptidase"/>
    <property type="match status" value="1"/>
</dbReference>
<dbReference type="GO" id="GO:0016757">
    <property type="term" value="F:glycosyltransferase activity"/>
    <property type="evidence" value="ECO:0007669"/>
    <property type="project" value="UniProtKB-KW"/>
</dbReference>
<keyword evidence="18" id="KW-1185">Reference proteome</keyword>
<dbReference type="Gene3D" id="3.30.1390.30">
    <property type="entry name" value="Penicillin-binding protein 2a, domain 3"/>
    <property type="match status" value="1"/>
</dbReference>
<evidence type="ECO:0000256" key="2">
    <source>
        <dbReference type="ARBA" id="ARBA00004236"/>
    </source>
</evidence>
<dbReference type="AlphaFoldDB" id="Q1JVG5"/>
<dbReference type="SUPFAM" id="SSF56519">
    <property type="entry name" value="Penicillin binding protein dimerisation domain"/>
    <property type="match status" value="1"/>
</dbReference>
<organism evidence="17 18">
    <name type="scientific">Desulfuromonas acetoxidans (strain DSM 684 / 11070)</name>
    <dbReference type="NCBI Taxonomy" id="281689"/>
    <lineage>
        <taxon>Bacteria</taxon>
        <taxon>Pseudomonadati</taxon>
        <taxon>Thermodesulfobacteriota</taxon>
        <taxon>Desulfuromonadia</taxon>
        <taxon>Desulfuromonadales</taxon>
        <taxon>Desulfuromonadaceae</taxon>
        <taxon>Desulfuromonas</taxon>
    </lineage>
</organism>
<dbReference type="Proteomes" id="UP000005695">
    <property type="component" value="Unassembled WGS sequence"/>
</dbReference>
<dbReference type="Gene3D" id="3.90.1310.10">
    <property type="entry name" value="Penicillin-binding protein 2a (Domain 2)"/>
    <property type="match status" value="1"/>
</dbReference>
<keyword evidence="5" id="KW-0121">Carboxypeptidase</keyword>
<protein>
    <submittedName>
        <fullName evidence="17">Peptidoglycan glycosyltransferase</fullName>
        <ecNumber evidence="17">2.4.1.129</ecNumber>
    </submittedName>
</protein>
<evidence type="ECO:0000256" key="9">
    <source>
        <dbReference type="ARBA" id="ARBA00022960"/>
    </source>
</evidence>
<accession>Q1JVG5</accession>
<evidence type="ECO:0000256" key="4">
    <source>
        <dbReference type="ARBA" id="ARBA00022519"/>
    </source>
</evidence>
<comment type="caution">
    <text evidence="17">The sequence shown here is derived from an EMBL/GenBank/DDBJ whole genome shotgun (WGS) entry which is preliminary data.</text>
</comment>
<evidence type="ECO:0000256" key="13">
    <source>
        <dbReference type="ARBA" id="ARBA00023316"/>
    </source>
</evidence>
<keyword evidence="12 14" id="KW-0472">Membrane</keyword>
<dbReference type="InterPro" id="IPR017790">
    <property type="entry name" value="Penicillin-binding_protein_2"/>
</dbReference>
<dbReference type="FunFam" id="3.40.710.10:FF:000024">
    <property type="entry name" value="Penicillin-binding protein 2"/>
    <property type="match status" value="1"/>
</dbReference>
<dbReference type="NCBIfam" id="TIGR03423">
    <property type="entry name" value="pbp2_mrdA"/>
    <property type="match status" value="1"/>
</dbReference>
<reference evidence="17" key="2">
    <citation type="submission" date="2006-05" db="EMBL/GenBank/DDBJ databases">
        <title>Sequencing of the draft genome and assembly of Desulfuromonas acetoxidans DSM 684.</title>
        <authorList>
            <consortium name="US DOE Joint Genome Institute (JGI-PGF)"/>
            <person name="Copeland A."/>
            <person name="Lucas S."/>
            <person name="Lapidus A."/>
            <person name="Barry K."/>
            <person name="Detter J.C."/>
            <person name="Glavina del Rio T."/>
            <person name="Hammon N."/>
            <person name="Israni S."/>
            <person name="Dalin E."/>
            <person name="Tice H."/>
            <person name="Bruce D."/>
            <person name="Pitluck S."/>
            <person name="Richardson P."/>
        </authorList>
    </citation>
    <scope>NUCLEOTIDE SEQUENCE [LARGE SCALE GENOMIC DNA]</scope>
    <source>
        <strain evidence="17">DSM 684</strain>
    </source>
</reference>
<evidence type="ECO:0000256" key="7">
    <source>
        <dbReference type="ARBA" id="ARBA00022692"/>
    </source>
</evidence>
<dbReference type="InterPro" id="IPR005311">
    <property type="entry name" value="PBP_dimer"/>
</dbReference>
<keyword evidence="3" id="KW-1003">Cell membrane</keyword>
<evidence type="ECO:0000259" key="16">
    <source>
        <dbReference type="Pfam" id="PF03717"/>
    </source>
</evidence>
<evidence type="ECO:0000256" key="14">
    <source>
        <dbReference type="SAM" id="Phobius"/>
    </source>
</evidence>
<keyword evidence="11 14" id="KW-1133">Transmembrane helix</keyword>
<evidence type="ECO:0000256" key="10">
    <source>
        <dbReference type="ARBA" id="ARBA00022984"/>
    </source>
</evidence>
<dbReference type="InterPro" id="IPR012338">
    <property type="entry name" value="Beta-lactam/transpept-like"/>
</dbReference>
<dbReference type="InterPro" id="IPR050515">
    <property type="entry name" value="Beta-lactam/transpept"/>
</dbReference>
<evidence type="ECO:0000313" key="17">
    <source>
        <dbReference type="EMBL" id="EAT14232.1"/>
    </source>
</evidence>